<keyword evidence="3" id="KW-1185">Reference proteome</keyword>
<accession>A0ABR7CW99</accession>
<evidence type="ECO:0000256" key="1">
    <source>
        <dbReference type="SAM" id="SignalP"/>
    </source>
</evidence>
<name>A0ABR7CW99_9BACT</name>
<evidence type="ECO:0000313" key="3">
    <source>
        <dbReference type="Proteomes" id="UP000646484"/>
    </source>
</evidence>
<dbReference type="EMBL" id="JACOOH010000001">
    <property type="protein sequence ID" value="MBC5619615.1"/>
    <property type="molecule type" value="Genomic_DNA"/>
</dbReference>
<proteinExistence type="predicted"/>
<protein>
    <submittedName>
        <fullName evidence="2">Uncharacterized protein</fullName>
    </submittedName>
</protein>
<comment type="caution">
    <text evidence="2">The sequence shown here is derived from an EMBL/GenBank/DDBJ whole genome shotgun (WGS) entry which is preliminary data.</text>
</comment>
<dbReference type="RefSeq" id="WP_186974590.1">
    <property type="nucleotide sequence ID" value="NZ_JACOOH010000001.1"/>
</dbReference>
<reference evidence="2 3" key="1">
    <citation type="submission" date="2020-08" db="EMBL/GenBank/DDBJ databases">
        <title>Genome public.</title>
        <authorList>
            <person name="Liu C."/>
            <person name="Sun Q."/>
        </authorList>
    </citation>
    <scope>NUCLEOTIDE SEQUENCE [LARGE SCALE GENOMIC DNA]</scope>
    <source>
        <strain evidence="2 3">NSJ-56</strain>
    </source>
</reference>
<feature type="chain" id="PRO_5045714682" evidence="1">
    <location>
        <begin position="21"/>
        <end position="251"/>
    </location>
</feature>
<sequence>MKNLLNLIFACIFASFILSCSEDMYTLPENEKLTEVNTTLSRASENLQPVTKISDIQNWTGTGSNSSILAIQWVNAKDITKPQDNEIHFLAWGYYWDSPTPTGMDMVMAIAQKDPRLYVVVGEQWGGIVIKGFAYDGDNDGFIKICKGSTVVLTEENFTNGIYWEEGQSFDGLTPSDPDDLWMGGWMETYATYWLGAEGINVPSQYTYSTELVDQRQLKKNSWDAWTFSTINSAEVNVDPRPDLMKAAPNN</sequence>
<dbReference type="PROSITE" id="PS51257">
    <property type="entry name" value="PROKAR_LIPOPROTEIN"/>
    <property type="match status" value="1"/>
</dbReference>
<feature type="signal peptide" evidence="1">
    <location>
        <begin position="1"/>
        <end position="20"/>
    </location>
</feature>
<dbReference type="Proteomes" id="UP000646484">
    <property type="component" value="Unassembled WGS sequence"/>
</dbReference>
<organism evidence="2 3">
    <name type="scientific">Butyricimonas hominis</name>
    <dbReference type="NCBI Taxonomy" id="2763032"/>
    <lineage>
        <taxon>Bacteria</taxon>
        <taxon>Pseudomonadati</taxon>
        <taxon>Bacteroidota</taxon>
        <taxon>Bacteroidia</taxon>
        <taxon>Bacteroidales</taxon>
        <taxon>Odoribacteraceae</taxon>
        <taxon>Butyricimonas</taxon>
    </lineage>
</organism>
<gene>
    <name evidence="2" type="ORF">H8S64_00730</name>
</gene>
<keyword evidence="1" id="KW-0732">Signal</keyword>
<evidence type="ECO:0000313" key="2">
    <source>
        <dbReference type="EMBL" id="MBC5619615.1"/>
    </source>
</evidence>